<dbReference type="EMBL" id="JABACJ020000041">
    <property type="protein sequence ID" value="MBU3878637.1"/>
    <property type="molecule type" value="Genomic_DNA"/>
</dbReference>
<evidence type="ECO:0000313" key="6">
    <source>
        <dbReference type="EMBL" id="MBU3878637.1"/>
    </source>
</evidence>
<evidence type="ECO:0000256" key="3">
    <source>
        <dbReference type="ARBA" id="ARBA00023163"/>
    </source>
</evidence>
<evidence type="ECO:0000313" key="7">
    <source>
        <dbReference type="Proteomes" id="UP000723714"/>
    </source>
</evidence>
<accession>A0ABS6DBR4</accession>
<keyword evidence="1" id="KW-0805">Transcription regulation</keyword>
<comment type="caution">
    <text evidence="6">The sequence shown here is derived from an EMBL/GenBank/DDBJ whole genome shotgun (WGS) entry which is preliminary data.</text>
</comment>
<sequence>MNTRDRILDGAQQLFWKHGYTKTTLRMIAREVDVNLGLLPYYFDKKENIGIEIYSRFMSKFYERIPYKEYDVQNSIEHLLLTYLLLQYQMNLEPGLLKLYVELVKEDVLKYSVESYTFKSLELIEQEYHLELKSLDLATTISIIKGVERALIVGNIDGKLDMDYFDINVNLVKCALLYLGIERGVIDENIAVVRKKLMEKKIDFTVFNGEIADEH</sequence>
<dbReference type="InterPro" id="IPR001647">
    <property type="entry name" value="HTH_TetR"/>
</dbReference>
<feature type="DNA-binding region" description="H-T-H motif" evidence="4">
    <location>
        <begin position="24"/>
        <end position="43"/>
    </location>
</feature>
<name>A0ABS6DBR4_9FIRM</name>
<organism evidence="6 7">
    <name type="scientific">Faecalicatena faecalis</name>
    <dbReference type="NCBI Taxonomy" id="2726362"/>
    <lineage>
        <taxon>Bacteria</taxon>
        <taxon>Bacillati</taxon>
        <taxon>Bacillota</taxon>
        <taxon>Clostridia</taxon>
        <taxon>Lachnospirales</taxon>
        <taxon>Lachnospiraceae</taxon>
        <taxon>Faecalicatena</taxon>
    </lineage>
</organism>
<feature type="domain" description="HTH tetR-type" evidence="5">
    <location>
        <begin position="1"/>
        <end position="61"/>
    </location>
</feature>
<evidence type="ECO:0000256" key="2">
    <source>
        <dbReference type="ARBA" id="ARBA00023125"/>
    </source>
</evidence>
<keyword evidence="7" id="KW-1185">Reference proteome</keyword>
<dbReference type="Pfam" id="PF00440">
    <property type="entry name" value="TetR_N"/>
    <property type="match status" value="1"/>
</dbReference>
<dbReference type="RefSeq" id="WP_216245496.1">
    <property type="nucleotide sequence ID" value="NZ_JABACJ020000041.1"/>
</dbReference>
<reference evidence="6 7" key="1">
    <citation type="submission" date="2021-06" db="EMBL/GenBank/DDBJ databases">
        <title>Faecalicatena sp. nov. isolated from porcine feces.</title>
        <authorList>
            <person name="Oh B.S."/>
            <person name="Lee J.H."/>
        </authorList>
    </citation>
    <scope>NUCLEOTIDE SEQUENCE [LARGE SCALE GENOMIC DNA]</scope>
    <source>
        <strain evidence="6 7">AGMB00832</strain>
    </source>
</reference>
<dbReference type="PROSITE" id="PS50977">
    <property type="entry name" value="HTH_TETR_2"/>
    <property type="match status" value="1"/>
</dbReference>
<dbReference type="PANTHER" id="PTHR47506">
    <property type="entry name" value="TRANSCRIPTIONAL REGULATORY PROTEIN"/>
    <property type="match status" value="1"/>
</dbReference>
<keyword evidence="2 4" id="KW-0238">DNA-binding</keyword>
<keyword evidence="3" id="KW-0804">Transcription</keyword>
<evidence type="ECO:0000256" key="4">
    <source>
        <dbReference type="PROSITE-ProRule" id="PRU00335"/>
    </source>
</evidence>
<proteinExistence type="predicted"/>
<dbReference type="Proteomes" id="UP000723714">
    <property type="component" value="Unassembled WGS sequence"/>
</dbReference>
<dbReference type="PANTHER" id="PTHR47506:SF1">
    <property type="entry name" value="HTH-TYPE TRANSCRIPTIONAL REGULATOR YJDC"/>
    <property type="match status" value="1"/>
</dbReference>
<evidence type="ECO:0000256" key="1">
    <source>
        <dbReference type="ARBA" id="ARBA00023015"/>
    </source>
</evidence>
<protein>
    <submittedName>
        <fullName evidence="6">TetR/AcrR family transcriptional regulator</fullName>
    </submittedName>
</protein>
<gene>
    <name evidence="6" type="ORF">HGO97_022845</name>
</gene>
<evidence type="ECO:0000259" key="5">
    <source>
        <dbReference type="PROSITE" id="PS50977"/>
    </source>
</evidence>